<reference evidence="2" key="2">
    <citation type="journal article" date="2021" name="PeerJ">
        <title>Extensive microbial diversity within the chicken gut microbiome revealed by metagenomics and culture.</title>
        <authorList>
            <person name="Gilroy R."/>
            <person name="Ravi A."/>
            <person name="Getino M."/>
            <person name="Pursley I."/>
            <person name="Horton D.L."/>
            <person name="Alikhan N.F."/>
            <person name="Baker D."/>
            <person name="Gharbi K."/>
            <person name="Hall N."/>
            <person name="Watson M."/>
            <person name="Adriaenssens E.M."/>
            <person name="Foster-Nyarko E."/>
            <person name="Jarju S."/>
            <person name="Secka A."/>
            <person name="Antonio M."/>
            <person name="Oren A."/>
            <person name="Chaudhuri R.R."/>
            <person name="La Ragione R."/>
            <person name="Hildebrand F."/>
            <person name="Pallen M.J."/>
        </authorList>
    </citation>
    <scope>NUCLEOTIDE SEQUENCE</scope>
    <source>
        <strain evidence="2">ChiHecec3B27-6122</strain>
    </source>
</reference>
<dbReference type="EMBL" id="DVJS01000051">
    <property type="protein sequence ID" value="HIS96785.1"/>
    <property type="molecule type" value="Genomic_DNA"/>
</dbReference>
<evidence type="ECO:0000313" key="2">
    <source>
        <dbReference type="EMBL" id="HIS96785.1"/>
    </source>
</evidence>
<dbReference type="InterPro" id="IPR016181">
    <property type="entry name" value="Acyl_CoA_acyltransferase"/>
</dbReference>
<gene>
    <name evidence="2" type="ORF">IAD42_02300</name>
</gene>
<dbReference type="SUPFAM" id="SSF55729">
    <property type="entry name" value="Acyl-CoA N-acyltransferases (Nat)"/>
    <property type="match status" value="1"/>
</dbReference>
<evidence type="ECO:0000313" key="3">
    <source>
        <dbReference type="Proteomes" id="UP000886876"/>
    </source>
</evidence>
<accession>A0A9D1G3D3</accession>
<dbReference type="PROSITE" id="PS51186">
    <property type="entry name" value="GNAT"/>
    <property type="match status" value="1"/>
</dbReference>
<dbReference type="GO" id="GO:0016747">
    <property type="term" value="F:acyltransferase activity, transferring groups other than amino-acyl groups"/>
    <property type="evidence" value="ECO:0007669"/>
    <property type="project" value="InterPro"/>
</dbReference>
<comment type="caution">
    <text evidence="2">The sequence shown here is derived from an EMBL/GenBank/DDBJ whole genome shotgun (WGS) entry which is preliminary data.</text>
</comment>
<dbReference type="Gene3D" id="3.40.630.30">
    <property type="match status" value="1"/>
</dbReference>
<proteinExistence type="predicted"/>
<dbReference type="AlphaFoldDB" id="A0A9D1G3D3"/>
<evidence type="ECO:0000259" key="1">
    <source>
        <dbReference type="PROSITE" id="PS51186"/>
    </source>
</evidence>
<dbReference type="InterPro" id="IPR000182">
    <property type="entry name" value="GNAT_dom"/>
</dbReference>
<name>A0A9D1G3D3_9FIRM</name>
<reference evidence="2" key="1">
    <citation type="submission" date="2020-10" db="EMBL/GenBank/DDBJ databases">
        <authorList>
            <person name="Gilroy R."/>
        </authorList>
    </citation>
    <scope>NUCLEOTIDE SEQUENCE</scope>
    <source>
        <strain evidence="2">ChiHecec3B27-6122</strain>
    </source>
</reference>
<protein>
    <submittedName>
        <fullName evidence="2">GNAT family N-acetyltransferase</fullName>
    </submittedName>
</protein>
<feature type="domain" description="N-acetyltransferase" evidence="1">
    <location>
        <begin position="146"/>
        <end position="286"/>
    </location>
</feature>
<dbReference type="CDD" id="cd04301">
    <property type="entry name" value="NAT_SF"/>
    <property type="match status" value="1"/>
</dbReference>
<sequence length="286" mass="31364">MPDIAELHECTDAQEQERFLEKLRATLGESAEKRLEMYGMRLKLQRPGDRGGLHCLELGAGDELALVSLGGVEEKRLLICEAVMREDASRKAVVDWGFELGMEYAELAAGEDAERWERLGFVKNGMDGEGRAMLLLPPAGDAPMTVGLANGIEEFWALILGLFAERGGRAPDGMGRSRMIGAMSAGRVAFITVRRQGRPVGLCSVSRCFSSLTCWDAGVLDDIYIEPAFRGRGVEGMLVEKAAEYCRKQGIQRLSVTGAQAQRLRGLGFTEERGECLAMPLPYETE</sequence>
<dbReference type="Pfam" id="PF00583">
    <property type="entry name" value="Acetyltransf_1"/>
    <property type="match status" value="1"/>
</dbReference>
<organism evidence="2 3">
    <name type="scientific">Candidatus Scatomorpha pullistercoris</name>
    <dbReference type="NCBI Taxonomy" id="2840929"/>
    <lineage>
        <taxon>Bacteria</taxon>
        <taxon>Bacillati</taxon>
        <taxon>Bacillota</taxon>
        <taxon>Clostridia</taxon>
        <taxon>Eubacteriales</taxon>
        <taxon>Candidatus Scatomorpha</taxon>
    </lineage>
</organism>
<dbReference type="Proteomes" id="UP000886876">
    <property type="component" value="Unassembled WGS sequence"/>
</dbReference>